<dbReference type="Proteomes" id="UP001295469">
    <property type="component" value="Chromosome A09"/>
</dbReference>
<gene>
    <name evidence="1" type="ORF">DARMORV10_A09P18290.1</name>
</gene>
<name>A0A816NUN9_BRANA</name>
<organism evidence="1">
    <name type="scientific">Brassica napus</name>
    <name type="common">Rape</name>
    <dbReference type="NCBI Taxonomy" id="3708"/>
    <lineage>
        <taxon>Eukaryota</taxon>
        <taxon>Viridiplantae</taxon>
        <taxon>Streptophyta</taxon>
        <taxon>Embryophyta</taxon>
        <taxon>Tracheophyta</taxon>
        <taxon>Spermatophyta</taxon>
        <taxon>Magnoliopsida</taxon>
        <taxon>eudicotyledons</taxon>
        <taxon>Gunneridae</taxon>
        <taxon>Pentapetalae</taxon>
        <taxon>rosids</taxon>
        <taxon>malvids</taxon>
        <taxon>Brassicales</taxon>
        <taxon>Brassicaceae</taxon>
        <taxon>Brassiceae</taxon>
        <taxon>Brassica</taxon>
    </lineage>
</organism>
<dbReference type="EMBL" id="HG994363">
    <property type="protein sequence ID" value="CAF2040764.1"/>
    <property type="molecule type" value="Genomic_DNA"/>
</dbReference>
<dbReference type="AlphaFoldDB" id="A0A816NUN9"/>
<reference evidence="1" key="1">
    <citation type="submission" date="2021-01" db="EMBL/GenBank/DDBJ databases">
        <authorList>
            <consortium name="Genoscope - CEA"/>
            <person name="William W."/>
        </authorList>
    </citation>
    <scope>NUCLEOTIDE SEQUENCE</scope>
</reference>
<protein>
    <submittedName>
        <fullName evidence="1">(rape) hypothetical protein</fullName>
    </submittedName>
</protein>
<evidence type="ECO:0000313" key="1">
    <source>
        <dbReference type="EMBL" id="CAF2040764.1"/>
    </source>
</evidence>
<sequence>MGDSYEDINIFCFNVNFTRPAFSFSNFIAVYIP</sequence>
<proteinExistence type="predicted"/>
<accession>A0A816NUN9</accession>